<dbReference type="InterPro" id="IPR012334">
    <property type="entry name" value="Pectin_lyas_fold"/>
</dbReference>
<organism evidence="13 14">
    <name type="scientific">Lactuca saligna</name>
    <name type="common">Willowleaf lettuce</name>
    <dbReference type="NCBI Taxonomy" id="75948"/>
    <lineage>
        <taxon>Eukaryota</taxon>
        <taxon>Viridiplantae</taxon>
        <taxon>Streptophyta</taxon>
        <taxon>Embryophyta</taxon>
        <taxon>Tracheophyta</taxon>
        <taxon>Spermatophyta</taxon>
        <taxon>Magnoliopsida</taxon>
        <taxon>eudicotyledons</taxon>
        <taxon>Gunneridae</taxon>
        <taxon>Pentapetalae</taxon>
        <taxon>asterids</taxon>
        <taxon>campanulids</taxon>
        <taxon>Asterales</taxon>
        <taxon>Asteraceae</taxon>
        <taxon>Cichorioideae</taxon>
        <taxon>Cichorieae</taxon>
        <taxon>Lactucinae</taxon>
        <taxon>Lactuca</taxon>
    </lineage>
</organism>
<name>A0AA35ZD98_LACSI</name>
<dbReference type="GO" id="GO:0042545">
    <property type="term" value="P:cell wall modification"/>
    <property type="evidence" value="ECO:0007669"/>
    <property type="project" value="UniProtKB-UniRule"/>
</dbReference>
<keyword evidence="5 11" id="KW-0134">Cell wall</keyword>
<evidence type="ECO:0000256" key="10">
    <source>
        <dbReference type="ARBA" id="ARBA00057335"/>
    </source>
</evidence>
<reference evidence="13" key="1">
    <citation type="submission" date="2023-04" db="EMBL/GenBank/DDBJ databases">
        <authorList>
            <person name="Vijverberg K."/>
            <person name="Xiong W."/>
            <person name="Schranz E."/>
        </authorList>
    </citation>
    <scope>NUCLEOTIDE SEQUENCE</scope>
</reference>
<dbReference type="EMBL" id="OX465082">
    <property type="protein sequence ID" value="CAI9290450.1"/>
    <property type="molecule type" value="Genomic_DNA"/>
</dbReference>
<feature type="signal peptide" evidence="11">
    <location>
        <begin position="1"/>
        <end position="24"/>
    </location>
</feature>
<dbReference type="InterPro" id="IPR011050">
    <property type="entry name" value="Pectin_lyase_fold/virulence"/>
</dbReference>
<accession>A0AA35ZD98</accession>
<comment type="function">
    <text evidence="10 11">Acts in the modification of cell walls via demethylesterification of cell wall pectin.</text>
</comment>
<dbReference type="FunFam" id="2.160.20.10:FF:000013">
    <property type="entry name" value="Pectinesterase"/>
    <property type="match status" value="1"/>
</dbReference>
<dbReference type="PANTHER" id="PTHR31321:SF76">
    <property type="entry name" value="PECTINESTERASE 10-RELATED"/>
    <property type="match status" value="1"/>
</dbReference>
<evidence type="ECO:0000256" key="9">
    <source>
        <dbReference type="ARBA" id="ARBA00047928"/>
    </source>
</evidence>
<dbReference type="InterPro" id="IPR018040">
    <property type="entry name" value="Pectinesterase_Tyr_AS"/>
</dbReference>
<keyword evidence="8" id="KW-0325">Glycoprotein</keyword>
<feature type="chain" id="PRO_5041482231" description="Pectinesterase" evidence="11">
    <location>
        <begin position="25"/>
        <end position="354"/>
    </location>
</feature>
<dbReference type="SUPFAM" id="SSF51126">
    <property type="entry name" value="Pectin lyase-like"/>
    <property type="match status" value="1"/>
</dbReference>
<dbReference type="PROSITE" id="PS00800">
    <property type="entry name" value="PECTINESTERASE_1"/>
    <property type="match status" value="1"/>
</dbReference>
<keyword evidence="11" id="KW-0732">Signal</keyword>
<evidence type="ECO:0000313" key="13">
    <source>
        <dbReference type="EMBL" id="CAI9290450.1"/>
    </source>
</evidence>
<keyword evidence="11" id="KW-0964">Secreted</keyword>
<dbReference type="Proteomes" id="UP001177003">
    <property type="component" value="Chromosome 6"/>
</dbReference>
<dbReference type="GO" id="GO:0045490">
    <property type="term" value="P:pectin catabolic process"/>
    <property type="evidence" value="ECO:0007669"/>
    <property type="project" value="UniProtKB-UniRule"/>
</dbReference>
<evidence type="ECO:0000256" key="11">
    <source>
        <dbReference type="RuleBase" id="RU000589"/>
    </source>
</evidence>
<sequence length="354" mass="39145">MKMLVLERFLFVLVLFIALEISECGVIGGGGRRQPSVYWKYGGGAVANYETITVDQSGRGNYTTIQSAIDAVPSDNMQWICVYVKTGTYNEQIKIPNDKPKIYLKGDGKRKTFVVWSSHDSIETDATFTSEADEIVVKSITFINSYNYPLGSNDNPIVPALAAKISGDKSAFYRCGFMGVQDTLWDVSGRHYFKLCSIRGAVDFIMGSGQSIYERCTLSVIAGFLSPQPGFITAQSREEASETNGFVFKDCNVVGNGTAYLGRPWRGFARVLFYNSTLSDIVVPQGWLSVDFLGATVNDLVFAEEECRGGGADMSGRAGWERRLSKEEVSRLTSLSYIDQEGWIRNLAFNMLTS</sequence>
<dbReference type="EC" id="3.1.1.11" evidence="4 11"/>
<keyword evidence="7 11" id="KW-0063">Aspartyl esterase</keyword>
<evidence type="ECO:0000256" key="2">
    <source>
        <dbReference type="ARBA" id="ARBA00005184"/>
    </source>
</evidence>
<dbReference type="GO" id="GO:0030599">
    <property type="term" value="F:pectinesterase activity"/>
    <property type="evidence" value="ECO:0007669"/>
    <property type="project" value="UniProtKB-UniRule"/>
</dbReference>
<evidence type="ECO:0000313" key="14">
    <source>
        <dbReference type="Proteomes" id="UP001177003"/>
    </source>
</evidence>
<dbReference type="InterPro" id="IPR000070">
    <property type="entry name" value="Pectinesterase_cat"/>
</dbReference>
<evidence type="ECO:0000256" key="5">
    <source>
        <dbReference type="ARBA" id="ARBA00022512"/>
    </source>
</evidence>
<dbReference type="Pfam" id="PF01095">
    <property type="entry name" value="Pectinesterase"/>
    <property type="match status" value="1"/>
</dbReference>
<gene>
    <name evidence="13" type="ORF">LSALG_LOCUS29642</name>
</gene>
<dbReference type="PANTHER" id="PTHR31321">
    <property type="entry name" value="ACYL-COA THIOESTER HYDROLASE YBHC-RELATED"/>
    <property type="match status" value="1"/>
</dbReference>
<dbReference type="Gene3D" id="2.160.20.10">
    <property type="entry name" value="Single-stranded right-handed beta-helix, Pectin lyase-like"/>
    <property type="match status" value="1"/>
</dbReference>
<evidence type="ECO:0000256" key="8">
    <source>
        <dbReference type="ARBA" id="ARBA00023180"/>
    </source>
</evidence>
<evidence type="ECO:0000256" key="1">
    <source>
        <dbReference type="ARBA" id="ARBA00004191"/>
    </source>
</evidence>
<keyword evidence="6 11" id="KW-0378">Hydrolase</keyword>
<feature type="domain" description="Pectinesterase catalytic" evidence="12">
    <location>
        <begin position="52"/>
        <end position="339"/>
    </location>
</feature>
<comment type="pathway">
    <text evidence="2 11">Glycan metabolism; pectin degradation; 2-dehydro-3-deoxy-D-gluconate from pectin: step 1/5.</text>
</comment>
<comment type="catalytic activity">
    <reaction evidence="9 11">
        <text>[(1-&gt;4)-alpha-D-galacturonosyl methyl ester](n) + n H2O = [(1-&gt;4)-alpha-D-galacturonosyl](n) + n methanol + n H(+)</text>
        <dbReference type="Rhea" id="RHEA:22380"/>
        <dbReference type="Rhea" id="RHEA-COMP:14570"/>
        <dbReference type="Rhea" id="RHEA-COMP:14573"/>
        <dbReference type="ChEBI" id="CHEBI:15377"/>
        <dbReference type="ChEBI" id="CHEBI:15378"/>
        <dbReference type="ChEBI" id="CHEBI:17790"/>
        <dbReference type="ChEBI" id="CHEBI:140522"/>
        <dbReference type="ChEBI" id="CHEBI:140523"/>
        <dbReference type="EC" id="3.1.1.11"/>
    </reaction>
</comment>
<comment type="subcellular location">
    <subcellularLocation>
        <location evidence="1 11">Secreted</location>
        <location evidence="1 11">Cell wall</location>
    </subcellularLocation>
</comment>
<keyword evidence="14" id="KW-1185">Reference proteome</keyword>
<evidence type="ECO:0000256" key="4">
    <source>
        <dbReference type="ARBA" id="ARBA00013229"/>
    </source>
</evidence>
<evidence type="ECO:0000259" key="12">
    <source>
        <dbReference type="Pfam" id="PF01095"/>
    </source>
</evidence>
<evidence type="ECO:0000256" key="3">
    <source>
        <dbReference type="ARBA" id="ARBA00008891"/>
    </source>
</evidence>
<evidence type="ECO:0000256" key="6">
    <source>
        <dbReference type="ARBA" id="ARBA00022801"/>
    </source>
</evidence>
<evidence type="ECO:0000256" key="7">
    <source>
        <dbReference type="ARBA" id="ARBA00023085"/>
    </source>
</evidence>
<dbReference type="AlphaFoldDB" id="A0AA35ZD98"/>
<keyword evidence="11" id="KW-0961">Cell wall biogenesis/degradation</keyword>
<proteinExistence type="inferred from homology"/>
<protein>
    <recommendedName>
        <fullName evidence="4 11">Pectinesterase</fullName>
        <ecNumber evidence="4 11">3.1.1.11</ecNumber>
    </recommendedName>
</protein>
<comment type="similarity">
    <text evidence="3">Belongs to the pectinesterase family.</text>
</comment>